<evidence type="ECO:0000313" key="15">
    <source>
        <dbReference type="Proteomes" id="UP001159427"/>
    </source>
</evidence>
<evidence type="ECO:0000256" key="7">
    <source>
        <dbReference type="ARBA" id="ARBA00040944"/>
    </source>
</evidence>
<proteinExistence type="predicted"/>
<evidence type="ECO:0000259" key="13">
    <source>
        <dbReference type="Pfam" id="PF04577"/>
    </source>
</evidence>
<dbReference type="Pfam" id="PF04577">
    <property type="entry name" value="Glyco_transf_61"/>
    <property type="match status" value="1"/>
</dbReference>
<evidence type="ECO:0000256" key="2">
    <source>
        <dbReference type="ARBA" id="ARBA00022676"/>
    </source>
</evidence>
<evidence type="ECO:0000256" key="10">
    <source>
        <dbReference type="ARBA" id="ARBA00049432"/>
    </source>
</evidence>
<dbReference type="Proteomes" id="UP001159427">
    <property type="component" value="Unassembled WGS sequence"/>
</dbReference>
<protein>
    <recommendedName>
        <fullName evidence="7">EGF domain-specific O-linked N-acetylglucosamine transferase</fullName>
        <ecNumber evidence="1">2.4.1.255</ecNumber>
    </recommendedName>
    <alternativeName>
        <fullName evidence="8">Extracellular O-linked N-acetylglucosamine transferase</fullName>
    </alternativeName>
</protein>
<evidence type="ECO:0000256" key="5">
    <source>
        <dbReference type="ARBA" id="ARBA00022824"/>
    </source>
</evidence>
<name>A0ABN8S053_9CNID</name>
<keyword evidence="6" id="KW-0325">Glycoprotein</keyword>
<evidence type="ECO:0000256" key="1">
    <source>
        <dbReference type="ARBA" id="ARBA00011970"/>
    </source>
</evidence>
<evidence type="ECO:0000256" key="9">
    <source>
        <dbReference type="ARBA" id="ARBA00048317"/>
    </source>
</evidence>
<keyword evidence="3" id="KW-0808">Transferase</keyword>
<dbReference type="PANTHER" id="PTHR20961:SF148">
    <property type="entry name" value="EGF DOMAIN-SPECIFIC O-LINKED N-ACETYLGLUCOSAMINE TRANSFERASE"/>
    <property type="match status" value="1"/>
</dbReference>
<dbReference type="EMBL" id="CALNXI010002225">
    <property type="protein sequence ID" value="CAH3184958.1"/>
    <property type="molecule type" value="Genomic_DNA"/>
</dbReference>
<evidence type="ECO:0000256" key="8">
    <source>
        <dbReference type="ARBA" id="ARBA00042574"/>
    </source>
</evidence>
<comment type="catalytic activity">
    <reaction evidence="9">
        <text>L-seryl-[protein] + UDP-N-acetyl-alpha-D-glucosamine = 3-O-(N-acetyl-beta-D-glucosaminyl)-L-seryl-[protein] + UDP + H(+)</text>
        <dbReference type="Rhea" id="RHEA:48904"/>
        <dbReference type="Rhea" id="RHEA-COMP:9863"/>
        <dbReference type="Rhea" id="RHEA-COMP:12251"/>
        <dbReference type="ChEBI" id="CHEBI:15378"/>
        <dbReference type="ChEBI" id="CHEBI:29999"/>
        <dbReference type="ChEBI" id="CHEBI:57705"/>
        <dbReference type="ChEBI" id="CHEBI:58223"/>
        <dbReference type="ChEBI" id="CHEBI:90838"/>
        <dbReference type="EC" id="2.4.1.255"/>
    </reaction>
</comment>
<evidence type="ECO:0000256" key="3">
    <source>
        <dbReference type="ARBA" id="ARBA00022679"/>
    </source>
</evidence>
<accession>A0ABN8S053</accession>
<feature type="domain" description="Glycosyltransferase 61 catalytic" evidence="13">
    <location>
        <begin position="526"/>
        <end position="624"/>
    </location>
</feature>
<gene>
    <name evidence="14" type="ORF">PEVE_00015821</name>
</gene>
<keyword evidence="4 12" id="KW-0732">Signal</keyword>
<reference evidence="14 15" key="1">
    <citation type="submission" date="2022-05" db="EMBL/GenBank/DDBJ databases">
        <authorList>
            <consortium name="Genoscope - CEA"/>
            <person name="William W."/>
        </authorList>
    </citation>
    <scope>NUCLEOTIDE SEQUENCE [LARGE SCALE GENOMIC DNA]</scope>
</reference>
<sequence length="711" mass="82766">MGDVFRPIVLFFAVLTVAPAVFSEEKLSYDTVKSNVDEAGAELIEGSSDGNFFSPESIEEDVSETAAVVKSEELNNQKIESPGNEEESTRPEQPKEDPIRVRCGLLQYNTLTYGCCAGRQTRLRAVIFVTRKVGDNADPQLTDLFEVNSWFRSNHLRRTTRNDERTRELDHNEELLGRYQFSLSRYDEFDIESNMLQRIVVCLLVALPMSFTGEKQKRDKSNEIHEKGDSFFSQTEGPNPQTCEKHGRCEEVKRTHECWGYEEGCRSPDKWFTKPHCDDSMTHRYFKSYEDKVYQFWKDADFGYIKSVQDSLQFVCKPKENKAESSSLVCSKQLTYCKGQNLYMDFRNSEKELQRSNSDPFKPQQIGGFCEVDSNTLTGEGIYRMELSSWLNEVEDFSPLTFPANQKEHCDILVEKPTFFMKLDAVVNMYHHFCDFFNLYATQHVNGSFDTDVNMVLWEKYERRSLGNFGATWKAFTSNPVVYLGQEYKNKRVCFKQAIFALLPRMVFGLYYNTPLINGCSKSGLFKAFSEHLMNRLGIMQEKNLQNSSEPIRITLLSRGTKFRKILNEDEIIEALKTYPEVRLTVAHYSWDVPFLDQVKNSHNTDIFIGMHGAGLTHTLFLPDWALLFELYNCGDTNCYRDLARLRGVSYVTWENQDKVFEKTEELHPQYSDHPKFRNYAFDVREFMRLVEQAVFKVKRSLEDYRKQYNI</sequence>
<evidence type="ECO:0000256" key="11">
    <source>
        <dbReference type="SAM" id="MobiDB-lite"/>
    </source>
</evidence>
<evidence type="ECO:0000256" key="12">
    <source>
        <dbReference type="SAM" id="SignalP"/>
    </source>
</evidence>
<evidence type="ECO:0000313" key="14">
    <source>
        <dbReference type="EMBL" id="CAH3184958.1"/>
    </source>
</evidence>
<comment type="caution">
    <text evidence="14">The sequence shown here is derived from an EMBL/GenBank/DDBJ whole genome shotgun (WGS) entry which is preliminary data.</text>
</comment>
<evidence type="ECO:0000256" key="6">
    <source>
        <dbReference type="ARBA" id="ARBA00023180"/>
    </source>
</evidence>
<dbReference type="EC" id="2.4.1.255" evidence="1"/>
<organism evidence="14 15">
    <name type="scientific">Porites evermanni</name>
    <dbReference type="NCBI Taxonomy" id="104178"/>
    <lineage>
        <taxon>Eukaryota</taxon>
        <taxon>Metazoa</taxon>
        <taxon>Cnidaria</taxon>
        <taxon>Anthozoa</taxon>
        <taxon>Hexacorallia</taxon>
        <taxon>Scleractinia</taxon>
        <taxon>Fungiina</taxon>
        <taxon>Poritidae</taxon>
        <taxon>Porites</taxon>
    </lineage>
</organism>
<dbReference type="InterPro" id="IPR007657">
    <property type="entry name" value="Glycosyltransferase_61"/>
</dbReference>
<comment type="catalytic activity">
    <reaction evidence="10">
        <text>L-threonyl-[protein] + UDP-N-acetyl-alpha-D-glucosamine = 3-O-(N-acetyl-beta-D-glucosaminyl)-L-threonyl-[protein] + UDP + H(+)</text>
        <dbReference type="Rhea" id="RHEA:48908"/>
        <dbReference type="Rhea" id="RHEA-COMP:11060"/>
        <dbReference type="Rhea" id="RHEA-COMP:12252"/>
        <dbReference type="ChEBI" id="CHEBI:15378"/>
        <dbReference type="ChEBI" id="CHEBI:30013"/>
        <dbReference type="ChEBI" id="CHEBI:57705"/>
        <dbReference type="ChEBI" id="CHEBI:58223"/>
        <dbReference type="ChEBI" id="CHEBI:90840"/>
        <dbReference type="EC" id="2.4.1.255"/>
    </reaction>
</comment>
<dbReference type="InterPro" id="IPR049625">
    <property type="entry name" value="Glyco_transf_61_cat"/>
</dbReference>
<keyword evidence="15" id="KW-1185">Reference proteome</keyword>
<dbReference type="PANTHER" id="PTHR20961">
    <property type="entry name" value="GLYCOSYLTRANSFERASE"/>
    <property type="match status" value="1"/>
</dbReference>
<evidence type="ECO:0000256" key="4">
    <source>
        <dbReference type="ARBA" id="ARBA00022729"/>
    </source>
</evidence>
<keyword evidence="5" id="KW-0256">Endoplasmic reticulum</keyword>
<feature type="compositionally biased region" description="Basic and acidic residues" evidence="11">
    <location>
        <begin position="87"/>
        <end position="96"/>
    </location>
</feature>
<feature type="region of interest" description="Disordered" evidence="11">
    <location>
        <begin position="71"/>
        <end position="96"/>
    </location>
</feature>
<feature type="signal peptide" evidence="12">
    <location>
        <begin position="1"/>
        <end position="23"/>
    </location>
</feature>
<feature type="chain" id="PRO_5046533355" description="EGF domain-specific O-linked N-acetylglucosamine transferase" evidence="12">
    <location>
        <begin position="24"/>
        <end position="711"/>
    </location>
</feature>
<keyword evidence="2" id="KW-0328">Glycosyltransferase</keyword>